<dbReference type="VEuPathDB" id="FungiDB:F503_00662"/>
<proteinExistence type="predicted"/>
<feature type="transmembrane region" description="Helical" evidence="6">
    <location>
        <begin position="128"/>
        <end position="155"/>
    </location>
</feature>
<gene>
    <name evidence="7" type="ORF">F503_00662</name>
</gene>
<evidence type="ECO:0000256" key="6">
    <source>
        <dbReference type="SAM" id="Phobius"/>
    </source>
</evidence>
<protein>
    <submittedName>
        <fullName evidence="7">Uncharacterized protein</fullName>
    </submittedName>
</protein>
<keyword evidence="8" id="KW-1185">Reference proteome</keyword>
<feature type="transmembrane region" description="Helical" evidence="6">
    <location>
        <begin position="27"/>
        <end position="45"/>
    </location>
</feature>
<accession>S3BMF6</accession>
<feature type="transmembrane region" description="Helical" evidence="6">
    <location>
        <begin position="177"/>
        <end position="197"/>
    </location>
</feature>
<dbReference type="InterPro" id="IPR007568">
    <property type="entry name" value="RTA1"/>
</dbReference>
<evidence type="ECO:0000313" key="7">
    <source>
        <dbReference type="EMBL" id="EPE02394.1"/>
    </source>
</evidence>
<organism evidence="7 8">
    <name type="scientific">Ophiostoma piceae (strain UAMH 11346)</name>
    <name type="common">Sap stain fungus</name>
    <dbReference type="NCBI Taxonomy" id="1262450"/>
    <lineage>
        <taxon>Eukaryota</taxon>
        <taxon>Fungi</taxon>
        <taxon>Dikarya</taxon>
        <taxon>Ascomycota</taxon>
        <taxon>Pezizomycotina</taxon>
        <taxon>Sordariomycetes</taxon>
        <taxon>Sordariomycetidae</taxon>
        <taxon>Ophiostomatales</taxon>
        <taxon>Ophiostomataceae</taxon>
        <taxon>Ophiostoma</taxon>
    </lineage>
</organism>
<evidence type="ECO:0000313" key="8">
    <source>
        <dbReference type="Proteomes" id="UP000016923"/>
    </source>
</evidence>
<dbReference type="Proteomes" id="UP000016923">
    <property type="component" value="Unassembled WGS sequence"/>
</dbReference>
<feature type="region of interest" description="Disordered" evidence="5">
    <location>
        <begin position="365"/>
        <end position="391"/>
    </location>
</feature>
<keyword evidence="2 6" id="KW-0812">Transmembrane</keyword>
<feature type="transmembrane region" description="Helical" evidence="6">
    <location>
        <begin position="94"/>
        <end position="116"/>
    </location>
</feature>
<dbReference type="PANTHER" id="PTHR31465">
    <property type="entry name" value="PROTEIN RTA1-RELATED"/>
    <property type="match status" value="1"/>
</dbReference>
<dbReference type="PANTHER" id="PTHR31465:SF15">
    <property type="entry name" value="LIPID TRANSPORTER ATNI-RELATED"/>
    <property type="match status" value="1"/>
</dbReference>
<evidence type="ECO:0000256" key="5">
    <source>
        <dbReference type="SAM" id="MobiDB-lite"/>
    </source>
</evidence>
<feature type="transmembrane region" description="Helical" evidence="6">
    <location>
        <begin position="272"/>
        <end position="294"/>
    </location>
</feature>
<feature type="transmembrane region" description="Helical" evidence="6">
    <location>
        <begin position="57"/>
        <end position="82"/>
    </location>
</feature>
<keyword evidence="4 6" id="KW-0472">Membrane</keyword>
<evidence type="ECO:0000256" key="1">
    <source>
        <dbReference type="ARBA" id="ARBA00004141"/>
    </source>
</evidence>
<dbReference type="AlphaFoldDB" id="S3BMF6"/>
<keyword evidence="3 6" id="KW-1133">Transmembrane helix</keyword>
<reference evidence="7 8" key="1">
    <citation type="journal article" date="2013" name="BMC Genomics">
        <title>The genome and transcriptome of the pine saprophyte Ophiostoma piceae, and a comparison with the bark beetle-associated pine pathogen Grosmannia clavigera.</title>
        <authorList>
            <person name="Haridas S."/>
            <person name="Wang Y."/>
            <person name="Lim L."/>
            <person name="Massoumi Alamouti S."/>
            <person name="Jackman S."/>
            <person name="Docking R."/>
            <person name="Robertson G."/>
            <person name="Birol I."/>
            <person name="Bohlmann J."/>
            <person name="Breuil C."/>
        </authorList>
    </citation>
    <scope>NUCLEOTIDE SEQUENCE [LARGE SCALE GENOMIC DNA]</scope>
    <source>
        <strain evidence="7 8">UAMH 11346</strain>
    </source>
</reference>
<evidence type="ECO:0000256" key="2">
    <source>
        <dbReference type="ARBA" id="ARBA00022692"/>
    </source>
</evidence>
<name>S3BMF6_OPHP1</name>
<evidence type="ECO:0000256" key="3">
    <source>
        <dbReference type="ARBA" id="ARBA00022989"/>
    </source>
</evidence>
<dbReference type="HOGENOM" id="CLU_642658_0_0_1"/>
<comment type="subcellular location">
    <subcellularLocation>
        <location evidence="1">Membrane</location>
        <topology evidence="1">Multi-pass membrane protein</topology>
    </subcellularLocation>
</comment>
<dbReference type="EMBL" id="KE148179">
    <property type="protein sequence ID" value="EPE02394.1"/>
    <property type="molecule type" value="Genomic_DNA"/>
</dbReference>
<feature type="transmembrane region" description="Helical" evidence="6">
    <location>
        <begin position="218"/>
        <end position="235"/>
    </location>
</feature>
<dbReference type="GO" id="GO:0016020">
    <property type="term" value="C:membrane"/>
    <property type="evidence" value="ECO:0007669"/>
    <property type="project" value="UniProtKB-SubCell"/>
</dbReference>
<evidence type="ECO:0000256" key="4">
    <source>
        <dbReference type="ARBA" id="ARBA00023136"/>
    </source>
</evidence>
<dbReference type="Pfam" id="PF04479">
    <property type="entry name" value="RTA1"/>
    <property type="match status" value="1"/>
</dbReference>
<sequence length="427" mass="46026">MSYFCIADGASAWFGGYARGDNADCLAAMKALAVIGIVFAILYVMNSNKDETTNDQISPVILVCAASACTVAYGIQAGVYWSPINVYNEPSKRLSTAVFLTQTAPTFVAIYICWTLHRTVVSTNSASIIWGSTWVIGLLMVFGAAIQAVAVGMVVRNKDGRRNYSDINGHPVVGERIWTATLAAQAIALLLLMGNSYQMYKMKPGRMAIDNKRELRTFLLYNIAALFLMFLRTIFRAVSTVIAANNAPQDYSTSSGDDVVANTGEGSTYIHIVWYNFGFDGLPVLLVLGILCVMPAPRVLPSRRVVSRRVVSSGTTSAYHGRPSVRVSASFDAARPRARPRTRDAAPAPIAPLPTIELREQALVAGEQPDVRDKPPAYDAAPAYEVRSSTDGAVAGMVETVEVGRGRVVRREGAVERDGTTPAVQSG</sequence>